<reference evidence="2" key="1">
    <citation type="submission" date="2018-12" db="EMBL/GenBank/DDBJ databases">
        <title>Tengunoibacter tsumagoiensis gen. nov., sp. nov., Dictyobacter kobayashii sp. nov., D. alpinus sp. nov., and D. joshuensis sp. nov. and description of Dictyobacteraceae fam. nov. within the order Ktedonobacterales isolated from Tengu-no-mugimeshi.</title>
        <authorList>
            <person name="Wang C.M."/>
            <person name="Zheng Y."/>
            <person name="Sakai Y."/>
            <person name="Toyoda A."/>
            <person name="Minakuchi Y."/>
            <person name="Abe K."/>
            <person name="Yokota A."/>
            <person name="Yabe S."/>
        </authorList>
    </citation>
    <scope>NUCLEOTIDE SEQUENCE [LARGE SCALE GENOMIC DNA]</scope>
    <source>
        <strain evidence="2">Uno16</strain>
    </source>
</reference>
<dbReference type="EMBL" id="BIFT01000003">
    <property type="protein sequence ID" value="GCE32064.1"/>
    <property type="molecule type" value="Genomic_DNA"/>
</dbReference>
<dbReference type="Proteomes" id="UP000287171">
    <property type="component" value="Unassembled WGS sequence"/>
</dbReference>
<name>A0A402BL40_9CHLR</name>
<evidence type="ECO:0000313" key="2">
    <source>
        <dbReference type="Proteomes" id="UP000287171"/>
    </source>
</evidence>
<comment type="caution">
    <text evidence="1">The sequence shown here is derived from an EMBL/GenBank/DDBJ whole genome shotgun (WGS) entry which is preliminary data.</text>
</comment>
<accession>A0A402BL40</accession>
<keyword evidence="2" id="KW-1185">Reference proteome</keyword>
<protein>
    <submittedName>
        <fullName evidence="1">Uncharacterized protein</fullName>
    </submittedName>
</protein>
<sequence length="84" mass="9728">MQARKRAAELGYPAIDALDLDEGERHWRQYLANPKHDLILLLTEIAKLVEKIRTLKVKLSLRVENNSKYVRGKGRVRDELSGIF</sequence>
<proteinExistence type="predicted"/>
<dbReference type="AlphaFoldDB" id="A0A402BL40"/>
<gene>
    <name evidence="1" type="ORF">KDA_75480</name>
</gene>
<evidence type="ECO:0000313" key="1">
    <source>
        <dbReference type="EMBL" id="GCE32064.1"/>
    </source>
</evidence>
<organism evidence="1 2">
    <name type="scientific">Dictyobacter alpinus</name>
    <dbReference type="NCBI Taxonomy" id="2014873"/>
    <lineage>
        <taxon>Bacteria</taxon>
        <taxon>Bacillati</taxon>
        <taxon>Chloroflexota</taxon>
        <taxon>Ktedonobacteria</taxon>
        <taxon>Ktedonobacterales</taxon>
        <taxon>Dictyobacteraceae</taxon>
        <taxon>Dictyobacter</taxon>
    </lineage>
</organism>